<protein>
    <recommendedName>
        <fullName evidence="2">ATP-dependent DNA ligase family profile domain-containing protein</fullName>
    </recommendedName>
</protein>
<dbReference type="Proteomes" id="UP001257627">
    <property type="component" value="Unassembled WGS sequence"/>
</dbReference>
<feature type="domain" description="ATP-dependent DNA ligase family profile" evidence="2">
    <location>
        <begin position="7"/>
        <end position="121"/>
    </location>
</feature>
<reference evidence="3 4" key="1">
    <citation type="submission" date="2023-02" db="EMBL/GenBank/DDBJ databases">
        <authorList>
            <person name="Maleckis M."/>
        </authorList>
    </citation>
    <scope>NUCLEOTIDE SEQUENCE [LARGE SCALE GENOMIC DNA]</scope>
    <source>
        <strain evidence="3 4">P8-A2</strain>
    </source>
</reference>
<keyword evidence="4" id="KW-1185">Reference proteome</keyword>
<feature type="compositionally biased region" description="Basic and acidic residues" evidence="1">
    <location>
        <begin position="168"/>
        <end position="181"/>
    </location>
</feature>
<comment type="caution">
    <text evidence="3">The sequence shown here is derived from an EMBL/GenBank/DDBJ whole genome shotgun (WGS) entry which is preliminary data.</text>
</comment>
<evidence type="ECO:0000313" key="3">
    <source>
        <dbReference type="EMBL" id="MDU8991558.1"/>
    </source>
</evidence>
<dbReference type="InterPro" id="IPR012310">
    <property type="entry name" value="DNA_ligase_ATP-dep_cent"/>
</dbReference>
<name>A0ABU3UCA2_9ACTN</name>
<sequence>MAKLEKDGHRLITRRTGDGVRLQARSGRDVTAAWGDLALAGHHLPAGTVLDGEAVIITQDERISFEAAQARTASSRARRLAAQRPAYYIAFDALQLPSGDARPRPYSERRAALLSLLAPAREHADPGRLCRHRPRHHTHLVHHPPQPGRRRHHRQTHHIPLPGRPHRRVAEDPPRGHDRRDRGRVHRHRAPAAGSRRTASRRTRSAVPAPDHGPGHPDRPASGPSLLARVRAGRRRLHTRERSGRCVGRGRHHPACGGHRGPPALTRPQASARLHLLPCCRVEKTPHGRHWAPGRLRAAVPAVYVIVSSPSLLRAERWPSPRAVRGW</sequence>
<feature type="compositionally biased region" description="Basic residues" evidence="1">
    <location>
        <begin position="138"/>
        <end position="157"/>
    </location>
</feature>
<accession>A0ABU3UCA2</accession>
<dbReference type="EMBL" id="JARAKF010000001">
    <property type="protein sequence ID" value="MDU8991558.1"/>
    <property type="molecule type" value="Genomic_DNA"/>
</dbReference>
<feature type="region of interest" description="Disordered" evidence="1">
    <location>
        <begin position="138"/>
        <end position="263"/>
    </location>
</feature>
<evidence type="ECO:0000259" key="2">
    <source>
        <dbReference type="Pfam" id="PF01068"/>
    </source>
</evidence>
<dbReference type="RefSeq" id="WP_240363061.1">
    <property type="nucleotide sequence ID" value="NZ_CP107955.1"/>
</dbReference>
<gene>
    <name evidence="3" type="ORF">PU648_04005</name>
</gene>
<dbReference type="Pfam" id="PF01068">
    <property type="entry name" value="DNA_ligase_A_M"/>
    <property type="match status" value="1"/>
</dbReference>
<proteinExistence type="predicted"/>
<organism evidence="3 4">
    <name type="scientific">Streptomyces mirabilis</name>
    <dbReference type="NCBI Taxonomy" id="68239"/>
    <lineage>
        <taxon>Bacteria</taxon>
        <taxon>Bacillati</taxon>
        <taxon>Actinomycetota</taxon>
        <taxon>Actinomycetes</taxon>
        <taxon>Kitasatosporales</taxon>
        <taxon>Streptomycetaceae</taxon>
        <taxon>Streptomyces</taxon>
    </lineage>
</organism>
<evidence type="ECO:0000313" key="4">
    <source>
        <dbReference type="Proteomes" id="UP001257627"/>
    </source>
</evidence>
<evidence type="ECO:0000256" key="1">
    <source>
        <dbReference type="SAM" id="MobiDB-lite"/>
    </source>
</evidence>
<dbReference type="SUPFAM" id="SSF56091">
    <property type="entry name" value="DNA ligase/mRNA capping enzyme, catalytic domain"/>
    <property type="match status" value="1"/>
</dbReference>
<dbReference type="Gene3D" id="3.30.470.30">
    <property type="entry name" value="DNA ligase/mRNA capping enzyme"/>
    <property type="match status" value="1"/>
</dbReference>